<keyword evidence="5 6" id="KW-0472">Membrane</keyword>
<feature type="transmembrane region" description="Helical" evidence="6">
    <location>
        <begin position="265"/>
        <end position="285"/>
    </location>
</feature>
<dbReference type="OMA" id="TWNMSIV"/>
<dbReference type="InterPro" id="IPR018461">
    <property type="entry name" value="Na/H_Antiport_NhaC-like_C"/>
</dbReference>
<evidence type="ECO:0000256" key="6">
    <source>
        <dbReference type="SAM" id="Phobius"/>
    </source>
</evidence>
<accession>K3WRN4</accession>
<dbReference type="PANTHER" id="PTHR43478:SF1">
    <property type="entry name" value="NA+_H+ ANTIPORTER NHAC-LIKE C-TERMINAL DOMAIN-CONTAINING PROTEIN"/>
    <property type="match status" value="1"/>
</dbReference>
<name>K3WRN4_GLOUD</name>
<keyword evidence="7" id="KW-0732">Signal</keyword>
<keyword evidence="10" id="KW-1185">Reference proteome</keyword>
<feature type="transmembrane region" description="Helical" evidence="6">
    <location>
        <begin position="427"/>
        <end position="449"/>
    </location>
</feature>
<dbReference type="AlphaFoldDB" id="K3WRN4"/>
<evidence type="ECO:0000313" key="9">
    <source>
        <dbReference type="EnsemblProtists" id="PYU1_T007628"/>
    </source>
</evidence>
<reference evidence="9" key="3">
    <citation type="submission" date="2015-02" db="UniProtKB">
        <authorList>
            <consortium name="EnsemblProtists"/>
        </authorList>
    </citation>
    <scope>IDENTIFICATION</scope>
    <source>
        <strain evidence="9">DAOM BR144</strain>
    </source>
</reference>
<dbReference type="GO" id="GO:0005886">
    <property type="term" value="C:plasma membrane"/>
    <property type="evidence" value="ECO:0007669"/>
    <property type="project" value="UniProtKB-SubCell"/>
</dbReference>
<comment type="subcellular location">
    <subcellularLocation>
        <location evidence="1">Cell membrane</location>
        <topology evidence="1">Multi-pass membrane protein</topology>
    </subcellularLocation>
</comment>
<dbReference type="EMBL" id="GL376585">
    <property type="status" value="NOT_ANNOTATED_CDS"/>
    <property type="molecule type" value="Genomic_DNA"/>
</dbReference>
<feature type="domain" description="Na+/H+ antiporter NhaC-like C-terminal" evidence="8">
    <location>
        <begin position="317"/>
        <end position="648"/>
    </location>
</feature>
<keyword evidence="4 6" id="KW-1133">Transmembrane helix</keyword>
<protein>
    <recommendedName>
        <fullName evidence="8">Na+/H+ antiporter NhaC-like C-terminal domain-containing protein</fullName>
    </recommendedName>
</protein>
<reference evidence="10" key="1">
    <citation type="journal article" date="2010" name="Genome Biol.">
        <title>Genome sequence of the necrotrophic plant pathogen Pythium ultimum reveals original pathogenicity mechanisms and effector repertoire.</title>
        <authorList>
            <person name="Levesque C.A."/>
            <person name="Brouwer H."/>
            <person name="Cano L."/>
            <person name="Hamilton J.P."/>
            <person name="Holt C."/>
            <person name="Huitema E."/>
            <person name="Raffaele S."/>
            <person name="Robideau G.P."/>
            <person name="Thines M."/>
            <person name="Win J."/>
            <person name="Zerillo M.M."/>
            <person name="Beakes G.W."/>
            <person name="Boore J.L."/>
            <person name="Busam D."/>
            <person name="Dumas B."/>
            <person name="Ferriera S."/>
            <person name="Fuerstenberg S.I."/>
            <person name="Gachon C.M."/>
            <person name="Gaulin E."/>
            <person name="Govers F."/>
            <person name="Grenville-Briggs L."/>
            <person name="Horner N."/>
            <person name="Hostetler J."/>
            <person name="Jiang R.H."/>
            <person name="Johnson J."/>
            <person name="Krajaejun T."/>
            <person name="Lin H."/>
            <person name="Meijer H.J."/>
            <person name="Moore B."/>
            <person name="Morris P."/>
            <person name="Phuntmart V."/>
            <person name="Puiu D."/>
            <person name="Shetty J."/>
            <person name="Stajich J.E."/>
            <person name="Tripathy S."/>
            <person name="Wawra S."/>
            <person name="van West P."/>
            <person name="Whitty B.R."/>
            <person name="Coutinho P.M."/>
            <person name="Henrissat B."/>
            <person name="Martin F."/>
            <person name="Thomas P.D."/>
            <person name="Tyler B.M."/>
            <person name="De Vries R.P."/>
            <person name="Kamoun S."/>
            <person name="Yandell M."/>
            <person name="Tisserat N."/>
            <person name="Buell C.R."/>
        </authorList>
    </citation>
    <scope>NUCLEOTIDE SEQUENCE</scope>
    <source>
        <strain evidence="10">DAOM:BR144</strain>
    </source>
</reference>
<evidence type="ECO:0000256" key="7">
    <source>
        <dbReference type="SAM" id="SignalP"/>
    </source>
</evidence>
<evidence type="ECO:0000256" key="2">
    <source>
        <dbReference type="ARBA" id="ARBA00022475"/>
    </source>
</evidence>
<feature type="transmembrane region" description="Helical" evidence="6">
    <location>
        <begin position="352"/>
        <end position="371"/>
    </location>
</feature>
<evidence type="ECO:0000256" key="1">
    <source>
        <dbReference type="ARBA" id="ARBA00004651"/>
    </source>
</evidence>
<evidence type="ECO:0000256" key="5">
    <source>
        <dbReference type="ARBA" id="ARBA00023136"/>
    </source>
</evidence>
<feature type="chain" id="PRO_5003868031" description="Na+/H+ antiporter NhaC-like C-terminal domain-containing protein" evidence="7">
    <location>
        <begin position="29"/>
        <end position="722"/>
    </location>
</feature>
<dbReference type="eggNOG" id="ENOG502QWQB">
    <property type="taxonomic scope" value="Eukaryota"/>
</dbReference>
<keyword evidence="3 6" id="KW-0812">Transmembrane</keyword>
<evidence type="ECO:0000256" key="4">
    <source>
        <dbReference type="ARBA" id="ARBA00022989"/>
    </source>
</evidence>
<dbReference type="HOGENOM" id="CLU_018751_0_0_1"/>
<evidence type="ECO:0000259" key="8">
    <source>
        <dbReference type="Pfam" id="PF03553"/>
    </source>
</evidence>
<organism evidence="9 10">
    <name type="scientific">Globisporangium ultimum (strain ATCC 200006 / CBS 805.95 / DAOM BR144)</name>
    <name type="common">Pythium ultimum</name>
    <dbReference type="NCBI Taxonomy" id="431595"/>
    <lineage>
        <taxon>Eukaryota</taxon>
        <taxon>Sar</taxon>
        <taxon>Stramenopiles</taxon>
        <taxon>Oomycota</taxon>
        <taxon>Peronosporomycetes</taxon>
        <taxon>Pythiales</taxon>
        <taxon>Pythiaceae</taxon>
        <taxon>Globisporangium</taxon>
    </lineage>
</organism>
<feature type="signal peptide" evidence="7">
    <location>
        <begin position="1"/>
        <end position="28"/>
    </location>
</feature>
<feature type="transmembrane region" description="Helical" evidence="6">
    <location>
        <begin position="469"/>
        <end position="490"/>
    </location>
</feature>
<feature type="transmembrane region" description="Helical" evidence="6">
    <location>
        <begin position="548"/>
        <end position="575"/>
    </location>
</feature>
<feature type="transmembrane region" description="Helical" evidence="6">
    <location>
        <begin position="658"/>
        <end position="679"/>
    </location>
</feature>
<dbReference type="EnsemblProtists" id="PYU1_T007628">
    <property type="protein sequence ID" value="PYU1_T007628"/>
    <property type="gene ID" value="PYU1_G007612"/>
</dbReference>
<evidence type="ECO:0000256" key="3">
    <source>
        <dbReference type="ARBA" id="ARBA00022692"/>
    </source>
</evidence>
<proteinExistence type="predicted"/>
<feature type="transmembrane region" description="Helical" evidence="6">
    <location>
        <begin position="218"/>
        <end position="240"/>
    </location>
</feature>
<dbReference type="STRING" id="431595.K3WRN4"/>
<dbReference type="PANTHER" id="PTHR43478">
    <property type="entry name" value="NA+/H+ ANTIPORTER-RELATED"/>
    <property type="match status" value="1"/>
</dbReference>
<dbReference type="InParanoid" id="K3WRN4"/>
<reference evidence="10" key="2">
    <citation type="submission" date="2010-04" db="EMBL/GenBank/DDBJ databases">
        <authorList>
            <person name="Buell R."/>
            <person name="Hamilton J."/>
            <person name="Hostetler J."/>
        </authorList>
    </citation>
    <scope>NUCLEOTIDE SEQUENCE [LARGE SCALE GENOMIC DNA]</scope>
    <source>
        <strain evidence="10">DAOM:BR144</strain>
    </source>
</reference>
<dbReference type="Pfam" id="PF03553">
    <property type="entry name" value="Na_H_antiporter"/>
    <property type="match status" value="1"/>
</dbReference>
<feature type="transmembrane region" description="Helical" evidence="6">
    <location>
        <begin position="635"/>
        <end position="652"/>
    </location>
</feature>
<keyword evidence="2" id="KW-1003">Cell membrane</keyword>
<sequence>MGTLRLPSRRAVYALATLLLLLAAVALAKQTPLLELNTPIVILQHVPFAATIKLNALKNGTVYPRYLSYSLEDSSGVLLKNGTFETLDADGNYNSAFTQLAKQLAIGAYGTHTITTTVTAIPAPLAISESAGNGTANVSSSEAENIVPFSLTVTTDVFVTPGWLSLLPPLVTLVMSAVLSQVLIALLAGIWCGATIVAQGNPFVGFLRTFDQYWVNAFVDDGHAGVLLFTIILGGTIGVVQKGGGGHGLALLAKEYMTTSLRMQLSTWLLCLLIFFDDYSCILIIGNSLRQVLSQTGVSREKFSAIIHVIGVCLPSMAPVSSWIGVEIGYVAEQLRELKLDWDPFVTCLSCLHYRFFPILFIGFIFITIICEKDFGPMVQFEKDAAASPIQTGYMTPVDMGPCASPVPELGPLEPDTKKPMRWQNAVLPFATIIVLTFSGMILDGYSRLYAVDPEGSYGLLDALSNCNSVSALIRASAAGWALAVAMLLLQRIVTLDEATKAWMEGVKDVLDPTLVLILAWALGTVIGEVNVAQFIATAVGDAIQKQYIPAIASLLCFVVSFATGSSFGTMAIMFPIISPLSYSISGGDANNLRQCFGAILGSSVFGNICSPIADTSILAALAANIPLQSHIRSILPYALLVGVVSLIGGTLPTGMNLFSTFTAFGACLAVLLLVVFFCGTRVNSRYRALSSCSFLSASPPSSKYNNNVGGSNGENRPLLSA</sequence>
<feature type="transmembrane region" description="Helical" evidence="6">
    <location>
        <begin position="170"/>
        <end position="197"/>
    </location>
</feature>
<evidence type="ECO:0000313" key="10">
    <source>
        <dbReference type="Proteomes" id="UP000019132"/>
    </source>
</evidence>
<feature type="transmembrane region" description="Helical" evidence="6">
    <location>
        <begin position="306"/>
        <end position="332"/>
    </location>
</feature>
<feature type="transmembrane region" description="Helical" evidence="6">
    <location>
        <begin position="510"/>
        <end position="528"/>
    </location>
</feature>
<dbReference type="Proteomes" id="UP000019132">
    <property type="component" value="Unassembled WGS sequence"/>
</dbReference>
<dbReference type="VEuPathDB" id="FungiDB:PYU1_G007612"/>